<reference evidence="6 7" key="2">
    <citation type="journal article" date="2012" name="Stand. Genomic Sci.">
        <title>Complete genome sequence of the moderately thermophilic mineral-sulfide-oxidizing firmicute Sulfobacillus acidophilus type strain (NAL(T)).</title>
        <authorList>
            <person name="Anderson I."/>
            <person name="Chertkov O."/>
            <person name="Chen A."/>
            <person name="Saunders E."/>
            <person name="Lapidus A."/>
            <person name="Nolan M."/>
            <person name="Lucas S."/>
            <person name="Hammon N."/>
            <person name="Deshpande S."/>
            <person name="Cheng J.F."/>
            <person name="Han C."/>
            <person name="Tapia R."/>
            <person name="Goodwin L.A."/>
            <person name="Pitluck S."/>
            <person name="Liolios K."/>
            <person name="Pagani I."/>
            <person name="Ivanova N."/>
            <person name="Mikhailova N."/>
            <person name="Pati A."/>
            <person name="Palaniappan K."/>
            <person name="Land M."/>
            <person name="Pan C."/>
            <person name="Rohde M."/>
            <person name="Pukall R."/>
            <person name="Goker M."/>
            <person name="Detter J.C."/>
            <person name="Woyke T."/>
            <person name="Bristow J."/>
            <person name="Eisen J.A."/>
            <person name="Markowitz V."/>
            <person name="Hugenholtz P."/>
            <person name="Kyrpides N.C."/>
            <person name="Klenk H.P."/>
            <person name="Mavromatis K."/>
        </authorList>
    </citation>
    <scope>NUCLEOTIDE SEQUENCE [LARGE SCALE GENOMIC DNA]</scope>
    <source>
        <strain evidence="7">ATCC 700253 / DSM 10332 / NAL</strain>
    </source>
</reference>
<accession>G8TVI9</accession>
<feature type="binding site" evidence="3">
    <location>
        <position position="230"/>
    </location>
    <ligand>
        <name>substrate</name>
    </ligand>
</feature>
<evidence type="ECO:0000259" key="5">
    <source>
        <dbReference type="Pfam" id="PF01979"/>
    </source>
</evidence>
<evidence type="ECO:0000256" key="1">
    <source>
        <dbReference type="PIRNR" id="PIRNR001238"/>
    </source>
</evidence>
<keyword evidence="1 4" id="KW-0862">Zinc</keyword>
<evidence type="ECO:0000313" key="6">
    <source>
        <dbReference type="EMBL" id="AEW05908.1"/>
    </source>
</evidence>
<evidence type="ECO:0000313" key="7">
    <source>
        <dbReference type="Proteomes" id="UP000005439"/>
    </source>
</evidence>
<dbReference type="GO" id="GO:0008798">
    <property type="term" value="F:beta-aspartyl-peptidase activity"/>
    <property type="evidence" value="ECO:0007669"/>
    <property type="project" value="InterPro"/>
</dbReference>
<comment type="function">
    <text evidence="1">Catalyzes the hydrolytic cleavage of a subset of L-isoaspartyl (L-beta-aspartyl) dipeptides. Used to degrade proteins damaged by L-isoaspartyl residues formation.</text>
</comment>
<feature type="binding site" evidence="4">
    <location>
        <position position="66"/>
    </location>
    <ligand>
        <name>Zn(2+)</name>
        <dbReference type="ChEBI" id="CHEBI:29105"/>
        <label>1</label>
        <note>catalytic</note>
    </ligand>
</feature>
<evidence type="ECO:0000256" key="3">
    <source>
        <dbReference type="PIRSR" id="PIRSR001238-2"/>
    </source>
</evidence>
<feature type="binding site" evidence="4">
    <location>
        <position position="227"/>
    </location>
    <ligand>
        <name>Zn(2+)</name>
        <dbReference type="ChEBI" id="CHEBI:29105"/>
        <label>2</label>
        <note>catalytic</note>
    </ligand>
</feature>
<feature type="domain" description="Amidohydrolase-related" evidence="5">
    <location>
        <begin position="55"/>
        <end position="367"/>
    </location>
</feature>
<dbReference type="AlphaFoldDB" id="G8TVI9"/>
<keyword evidence="1" id="KW-0378">Hydrolase</keyword>
<evidence type="ECO:0000256" key="4">
    <source>
        <dbReference type="PIRSR" id="PIRSR001238-3"/>
    </source>
</evidence>
<dbReference type="SUPFAM" id="SSF51338">
    <property type="entry name" value="Composite domain of metallo-dependent hydrolases"/>
    <property type="match status" value="1"/>
</dbReference>
<dbReference type="KEGG" id="sap:Sulac_2445"/>
<feature type="binding site" evidence="3">
    <location>
        <position position="292"/>
    </location>
    <ligand>
        <name>substrate</name>
    </ligand>
</feature>
<dbReference type="PIRSF" id="PIRSF001238">
    <property type="entry name" value="IadA"/>
    <property type="match status" value="1"/>
</dbReference>
<dbReference type="GO" id="GO:0005737">
    <property type="term" value="C:cytoplasm"/>
    <property type="evidence" value="ECO:0007669"/>
    <property type="project" value="UniProtKB-SubCell"/>
</dbReference>
<proteinExistence type="inferred from homology"/>
<dbReference type="Proteomes" id="UP000005439">
    <property type="component" value="Chromosome"/>
</dbReference>
<feature type="binding site" evidence="4">
    <location>
        <position position="198"/>
    </location>
    <ligand>
        <name>Zn(2+)</name>
        <dbReference type="ChEBI" id="CHEBI:29105"/>
        <label>2</label>
        <note>catalytic</note>
    </ligand>
</feature>
<dbReference type="HOGENOM" id="CLU_058216_0_0_9"/>
<dbReference type="SUPFAM" id="SSF51556">
    <property type="entry name" value="Metallo-dependent hydrolases"/>
    <property type="match status" value="1"/>
</dbReference>
<dbReference type="InterPro" id="IPR050378">
    <property type="entry name" value="Metallo-dep_Hydrolases_sf"/>
</dbReference>
<keyword evidence="1" id="KW-0645">Protease</keyword>
<dbReference type="InterPro" id="IPR032466">
    <property type="entry name" value="Metal_Hydrolase"/>
</dbReference>
<dbReference type="InterPro" id="IPR006680">
    <property type="entry name" value="Amidohydro-rel"/>
</dbReference>
<comment type="cofactor">
    <cofactor evidence="1 4">
        <name>Zn(2+)</name>
        <dbReference type="ChEBI" id="CHEBI:29105"/>
    </cofactor>
    <text evidence="1 4">Binds 2 Zn(2+) ions per subunit.</text>
</comment>
<protein>
    <recommendedName>
        <fullName evidence="1">Isoaspartyl dipeptidase</fullName>
        <ecNumber evidence="1">3.4.19.-</ecNumber>
    </recommendedName>
</protein>
<dbReference type="InterPro" id="IPR011059">
    <property type="entry name" value="Metal-dep_hydrolase_composite"/>
</dbReference>
<feature type="active site" description="Proton acceptor" evidence="2">
    <location>
        <position position="288"/>
    </location>
</feature>
<dbReference type="EC" id="3.4.19.-" evidence="1"/>
<gene>
    <name evidence="6" type="ordered locus">Sulac_2445</name>
</gene>
<dbReference type="GO" id="GO:0016810">
    <property type="term" value="F:hydrolase activity, acting on carbon-nitrogen (but not peptide) bonds"/>
    <property type="evidence" value="ECO:0007669"/>
    <property type="project" value="InterPro"/>
</dbReference>
<reference evidence="7" key="1">
    <citation type="submission" date="2011-12" db="EMBL/GenBank/DDBJ databases">
        <title>The complete genome of chromosome of Sulfobacillus acidophilus DSM 10332.</title>
        <authorList>
            <person name="Lucas S."/>
            <person name="Han J."/>
            <person name="Lapidus A."/>
            <person name="Bruce D."/>
            <person name="Goodwin L."/>
            <person name="Pitluck S."/>
            <person name="Peters L."/>
            <person name="Kyrpides N."/>
            <person name="Mavromatis K."/>
            <person name="Ivanova N."/>
            <person name="Mikhailova N."/>
            <person name="Chertkov O."/>
            <person name="Saunders E."/>
            <person name="Detter J.C."/>
            <person name="Tapia R."/>
            <person name="Han C."/>
            <person name="Land M."/>
            <person name="Hauser L."/>
            <person name="Markowitz V."/>
            <person name="Cheng J.-F."/>
            <person name="Hugenholtz P."/>
            <person name="Woyke T."/>
            <person name="Wu D."/>
            <person name="Pukall R."/>
            <person name="Gehrich-Schroeter G."/>
            <person name="Schneider S."/>
            <person name="Klenk H.-P."/>
            <person name="Eisen J.A."/>
        </authorList>
    </citation>
    <scope>NUCLEOTIDE SEQUENCE [LARGE SCALE GENOMIC DNA]</scope>
    <source>
        <strain evidence="7">ATCC 700253 / DSM 10332 / NAL</strain>
    </source>
</reference>
<dbReference type="Gene3D" id="3.20.20.140">
    <property type="entry name" value="Metal-dependent hydrolases"/>
    <property type="match status" value="1"/>
</dbReference>
<keyword evidence="7" id="KW-1185">Reference proteome</keyword>
<dbReference type="GO" id="GO:0006508">
    <property type="term" value="P:proteolysis"/>
    <property type="evidence" value="ECO:0007669"/>
    <property type="project" value="UniProtKB-KW"/>
</dbReference>
<dbReference type="EMBL" id="CP003179">
    <property type="protein sequence ID" value="AEW05908.1"/>
    <property type="molecule type" value="Genomic_DNA"/>
</dbReference>
<dbReference type="Pfam" id="PF01979">
    <property type="entry name" value="Amidohydro_1"/>
    <property type="match status" value="1"/>
</dbReference>
<dbReference type="STRING" id="679936.Sulac_2445"/>
<sequence length="396" mass="41808">MTVSAILFKSGTLYTPEFAGVGDILAVGDRIVAMGADLAWPSWADGPVIDARGLFIFPGFIDGHVHIAGGGGEGGPQYRTPELTLSQLTQAGITTVVGLLGTDGTTRSVQGLLAKARALTIEGINAWIFTGAYQVPTRTITDSARNDLILIDRVIGVGEIAVSDHRGSHPSDRELAQLAGEARVGGLLGGKAGVLHCHIGDGPRRLQPLRAVIESADVPMETIVPTHVNRHRELLDDAVAWGRQGGLLDITTGIMPEPDDPTAVGPVAAAQLVRDAGVLWSHVTFSSDAGGSAPLFNDRGQLIKMGVGSPLTLWQAVRGLHQDLGWEWSEALGPVTRHAASMLRLPDVGFLGPGARADWVMTDGTRILSVVAGGRLMVHEGRPVRRGTFETRDELS</sequence>
<feature type="binding site" evidence="3">
    <location>
        <position position="166"/>
    </location>
    <ligand>
        <name>substrate</name>
    </ligand>
</feature>
<dbReference type="GO" id="GO:0046872">
    <property type="term" value="F:metal ion binding"/>
    <property type="evidence" value="ECO:0007669"/>
    <property type="project" value="UniProtKB-KW"/>
</dbReference>
<keyword evidence="1" id="KW-0482">Metalloprotease</keyword>
<feature type="binding site" evidence="3">
    <location>
        <begin position="71"/>
        <end position="73"/>
    </location>
    <ligand>
        <name>substrate</name>
    </ligand>
</feature>
<dbReference type="PANTHER" id="PTHR11647">
    <property type="entry name" value="HYDRANTOINASE/DIHYDROPYRIMIDINASE FAMILY MEMBER"/>
    <property type="match status" value="1"/>
</dbReference>
<comment type="subcellular location">
    <subcellularLocation>
        <location evidence="1">Cytoplasm</location>
    </subcellularLocation>
</comment>
<dbReference type="Gene3D" id="2.30.40.10">
    <property type="entry name" value="Urease, subunit C, domain 1"/>
    <property type="match status" value="1"/>
</dbReference>
<keyword evidence="1 4" id="KW-0479">Metal-binding</keyword>
<dbReference type="PANTHER" id="PTHR11647:SF1">
    <property type="entry name" value="COLLAPSIN RESPONSE MEDIATOR PROTEIN"/>
    <property type="match status" value="1"/>
</dbReference>
<comment type="PTM">
    <text evidence="1">Carboxylation allows a single lysine to coordinate two zinc ions.</text>
</comment>
<name>G8TVI9_SULAD</name>
<evidence type="ECO:0000256" key="2">
    <source>
        <dbReference type="PIRSR" id="PIRSR001238-1"/>
    </source>
</evidence>
<feature type="binding site" evidence="3">
    <location>
        <position position="102"/>
    </location>
    <ligand>
        <name>substrate</name>
    </ligand>
</feature>
<comment type="similarity">
    <text evidence="1">Belongs to the peptidase M38 family.</text>
</comment>
<dbReference type="InterPro" id="IPR010229">
    <property type="entry name" value="Pept_M38_dipep"/>
</dbReference>
<dbReference type="PATRIC" id="fig|679936.5.peg.2532"/>
<organism evidence="6 7">
    <name type="scientific">Sulfobacillus acidophilus (strain ATCC 700253 / DSM 10332 / NAL)</name>
    <dbReference type="NCBI Taxonomy" id="679936"/>
    <lineage>
        <taxon>Bacteria</taxon>
        <taxon>Bacillati</taxon>
        <taxon>Bacillota</taxon>
        <taxon>Clostridia</taxon>
        <taxon>Eubacteriales</taxon>
        <taxon>Clostridiales Family XVII. Incertae Sedis</taxon>
        <taxon>Sulfobacillus</taxon>
    </lineage>
</organism>
<feature type="binding site" evidence="4">
    <location>
        <position position="288"/>
    </location>
    <ligand>
        <name>Zn(2+)</name>
        <dbReference type="ChEBI" id="CHEBI:29105"/>
        <label>1</label>
        <note>catalytic</note>
    </ligand>
</feature>
<dbReference type="GO" id="GO:0008237">
    <property type="term" value="F:metallopeptidase activity"/>
    <property type="evidence" value="ECO:0007669"/>
    <property type="project" value="UniProtKB-KW"/>
</dbReference>
<dbReference type="NCBIfam" id="TIGR01975">
    <property type="entry name" value="isoAsp_dipep"/>
    <property type="match status" value="1"/>
</dbReference>
<feature type="binding site" evidence="3">
    <location>
        <position position="133"/>
    </location>
    <ligand>
        <name>substrate</name>
    </ligand>
</feature>
<feature type="binding site" evidence="4">
    <location>
        <position position="64"/>
    </location>
    <ligand>
        <name>Zn(2+)</name>
        <dbReference type="ChEBI" id="CHEBI:29105"/>
        <label>1</label>
        <note>catalytic</note>
    </ligand>
</feature>